<evidence type="ECO:0000313" key="3">
    <source>
        <dbReference type="Proteomes" id="UP000836841"/>
    </source>
</evidence>
<evidence type="ECO:0000313" key="2">
    <source>
        <dbReference type="EMBL" id="CAH2065342.1"/>
    </source>
</evidence>
<feature type="region of interest" description="Disordered" evidence="1">
    <location>
        <begin position="200"/>
        <end position="265"/>
    </location>
</feature>
<organism evidence="2 3">
    <name type="scientific">Thlaspi arvense</name>
    <name type="common">Field penny-cress</name>
    <dbReference type="NCBI Taxonomy" id="13288"/>
    <lineage>
        <taxon>Eukaryota</taxon>
        <taxon>Viridiplantae</taxon>
        <taxon>Streptophyta</taxon>
        <taxon>Embryophyta</taxon>
        <taxon>Tracheophyta</taxon>
        <taxon>Spermatophyta</taxon>
        <taxon>Magnoliopsida</taxon>
        <taxon>eudicotyledons</taxon>
        <taxon>Gunneridae</taxon>
        <taxon>Pentapetalae</taxon>
        <taxon>rosids</taxon>
        <taxon>malvids</taxon>
        <taxon>Brassicales</taxon>
        <taxon>Brassicaceae</taxon>
        <taxon>Thlaspideae</taxon>
        <taxon>Thlaspi</taxon>
    </lineage>
</organism>
<protein>
    <recommendedName>
        <fullName evidence="4">Ubiquitin-like domain-containing protein</fullName>
    </recommendedName>
</protein>
<evidence type="ECO:0008006" key="4">
    <source>
        <dbReference type="Google" id="ProtNLM"/>
    </source>
</evidence>
<dbReference type="AlphaFoldDB" id="A0AAU9SKH0"/>
<evidence type="ECO:0000256" key="1">
    <source>
        <dbReference type="SAM" id="MobiDB-lite"/>
    </source>
</evidence>
<sequence length="303" mass="34233">MVESSKKSSCKVNTESTNKVMEDHDTVDVVAGNWIRDSHGKWVFESLPSIGPAFIQLNTRMSHSELVNKVKEKLNLTVSNISVKLSYQYPTWLEINEGDTCDPQFITDDQEVVVFVEMRRTIEEVNLCVTPSRLVHRVQMAMGETHPQITTGDSEPDEHWHDLFMSETLMTLPVTQTHELKAMVKGPGILYYEKQLKGKAPALPEDTPSDSDDAINTQMTPTEKRSLVPIRRRLFHDSEGEEESDSYSGEDETEENVDGEGTSTLTTYKKFEESLHAMLTDNGNDLVLFARDAPPVFDMSETD</sequence>
<keyword evidence="3" id="KW-1185">Reference proteome</keyword>
<dbReference type="EMBL" id="OU466861">
    <property type="protein sequence ID" value="CAH2065342.1"/>
    <property type="molecule type" value="Genomic_DNA"/>
</dbReference>
<reference evidence="2 3" key="1">
    <citation type="submission" date="2022-03" db="EMBL/GenBank/DDBJ databases">
        <authorList>
            <person name="Nunn A."/>
            <person name="Chopra R."/>
            <person name="Nunn A."/>
            <person name="Contreras Garrido A."/>
        </authorList>
    </citation>
    <scope>NUCLEOTIDE SEQUENCE [LARGE SCALE GENOMIC DNA]</scope>
</reference>
<feature type="compositionally biased region" description="Acidic residues" evidence="1">
    <location>
        <begin position="239"/>
        <end position="258"/>
    </location>
</feature>
<dbReference type="Proteomes" id="UP000836841">
    <property type="component" value="Chromosome 5"/>
</dbReference>
<accession>A0AAU9SKH0</accession>
<proteinExistence type="predicted"/>
<name>A0AAU9SKH0_THLAR</name>
<feature type="non-terminal residue" evidence="2">
    <location>
        <position position="303"/>
    </location>
</feature>
<gene>
    <name evidence="2" type="ORF">TAV2_LOCUS16581</name>
</gene>